<feature type="transmembrane region" description="Helical" evidence="1">
    <location>
        <begin position="20"/>
        <end position="40"/>
    </location>
</feature>
<keyword evidence="1" id="KW-0472">Membrane</keyword>
<dbReference type="InterPro" id="IPR004891">
    <property type="entry name" value="Mercury-R_MerC"/>
</dbReference>
<evidence type="ECO:0000313" key="3">
    <source>
        <dbReference type="Proteomes" id="UP001187221"/>
    </source>
</evidence>
<dbReference type="Proteomes" id="UP001187221">
    <property type="component" value="Unassembled WGS sequence"/>
</dbReference>
<keyword evidence="1" id="KW-0812">Transmembrane</keyword>
<name>A0ABQ6P856_9SPHN</name>
<comment type="caution">
    <text evidence="2">The sequence shown here is derived from an EMBL/GenBank/DDBJ whole genome shotgun (WGS) entry which is preliminary data.</text>
</comment>
<reference evidence="2 3" key="1">
    <citation type="submission" date="2023-06" db="EMBL/GenBank/DDBJ databases">
        <title>Draft genome sequence of Novosphingobium sp. strain IK01.</title>
        <authorList>
            <person name="Hatamoto M."/>
            <person name="Ikarashi T."/>
            <person name="Yamaguchi T."/>
        </authorList>
    </citation>
    <scope>NUCLEOTIDE SEQUENCE [LARGE SCALE GENOMIC DNA]</scope>
    <source>
        <strain evidence="2 3">IK01</strain>
    </source>
</reference>
<evidence type="ECO:0008006" key="4">
    <source>
        <dbReference type="Google" id="ProtNLM"/>
    </source>
</evidence>
<proteinExistence type="predicted"/>
<dbReference type="EMBL" id="BTFW01000001">
    <property type="protein sequence ID" value="GMM61443.1"/>
    <property type="molecule type" value="Genomic_DNA"/>
</dbReference>
<feature type="transmembrane region" description="Helical" evidence="1">
    <location>
        <begin position="104"/>
        <end position="120"/>
    </location>
</feature>
<feature type="transmembrane region" description="Helical" evidence="1">
    <location>
        <begin position="52"/>
        <end position="72"/>
    </location>
</feature>
<keyword evidence="3" id="KW-1185">Reference proteome</keyword>
<gene>
    <name evidence="2" type="ORF">NUTIK01_22200</name>
</gene>
<evidence type="ECO:0000256" key="1">
    <source>
        <dbReference type="SAM" id="Phobius"/>
    </source>
</evidence>
<evidence type="ECO:0000313" key="2">
    <source>
        <dbReference type="EMBL" id="GMM61443.1"/>
    </source>
</evidence>
<feature type="transmembrane region" description="Helical" evidence="1">
    <location>
        <begin position="79"/>
        <end position="98"/>
    </location>
</feature>
<protein>
    <recommendedName>
        <fullName evidence="4">MerC domain-containing protein</fullName>
    </recommendedName>
</protein>
<sequence>MDPMNQALLALRSRLDRFGVILSGLCMIHCLAGLFLVGVLGLGGGVLLNPEIHHIGLILAIVIGAATIGMGALRHGHRLPLVLGLSGLALMTAAVLVGHGSAESVLTIAGVLLVACAHIVNMRRGSCSTTCDC</sequence>
<accession>A0ABQ6P856</accession>
<organism evidence="2 3">
    <name type="scientific">Novosphingobium pituita</name>
    <dbReference type="NCBI Taxonomy" id="3056842"/>
    <lineage>
        <taxon>Bacteria</taxon>
        <taxon>Pseudomonadati</taxon>
        <taxon>Pseudomonadota</taxon>
        <taxon>Alphaproteobacteria</taxon>
        <taxon>Sphingomonadales</taxon>
        <taxon>Sphingomonadaceae</taxon>
        <taxon>Novosphingobium</taxon>
    </lineage>
</organism>
<dbReference type="Pfam" id="PF03203">
    <property type="entry name" value="MerC"/>
    <property type="match status" value="1"/>
</dbReference>
<keyword evidence="1" id="KW-1133">Transmembrane helix</keyword>